<protein>
    <submittedName>
        <fullName evidence="2">Extracellular solute-binding protein</fullName>
    </submittedName>
</protein>
<gene>
    <name evidence="2" type="ORF">GCM10010529_10160</name>
</gene>
<dbReference type="InterPro" id="IPR050490">
    <property type="entry name" value="Bact_solute-bd_prot1"/>
</dbReference>
<evidence type="ECO:0000313" key="3">
    <source>
        <dbReference type="Proteomes" id="UP001500236"/>
    </source>
</evidence>
<keyword evidence="1" id="KW-0732">Signal</keyword>
<comment type="caution">
    <text evidence="2">The sequence shown here is derived from an EMBL/GenBank/DDBJ whole genome shotgun (WGS) entry which is preliminary data.</text>
</comment>
<evidence type="ECO:0000313" key="2">
    <source>
        <dbReference type="EMBL" id="GAA3058339.1"/>
    </source>
</evidence>
<dbReference type="InterPro" id="IPR006059">
    <property type="entry name" value="SBP"/>
</dbReference>
<dbReference type="EMBL" id="BAAAVT010000005">
    <property type="protein sequence ID" value="GAA3058339.1"/>
    <property type="molecule type" value="Genomic_DNA"/>
</dbReference>
<organism evidence="2 3">
    <name type="scientific">Nesterenkonia aethiopica</name>
    <dbReference type="NCBI Taxonomy" id="269144"/>
    <lineage>
        <taxon>Bacteria</taxon>
        <taxon>Bacillati</taxon>
        <taxon>Actinomycetota</taxon>
        <taxon>Actinomycetes</taxon>
        <taxon>Micrococcales</taxon>
        <taxon>Micrococcaceae</taxon>
        <taxon>Nesterenkonia</taxon>
    </lineage>
</organism>
<sequence length="427" mass="46166">MGIRTARLTGAALAAVVALTGCGAGGAGDGDAAAADEDVTLRFAFWGSDTRVQNTEAIIEIFEEDHPHIEVVIEYNDWDGFWDQLATQAAGGQAPDIFQMDAPYLREYGERGALLDLSAVDLSAMPEEIIESGTVDGEYYGLASGVNAVAVVANPRLFEEAGVEMPDDSTWTWDDFAQIAEQISAELDDVYGASGPAEPQSLQAWVRQQGVQLTDADGQLGVEVEHLEEYLRFTDELRRSGAYPPAEIMVEELTAPQDQSLEATGGAAMAFSWTNLLGALRDAGGEELELLRLPSPSGDVADAQQWYNTGMVSASATTEHPEEVVEFLDFFVNDLRSAEINMTDRGLSANTEIRPQLMNSMDEANTAATEFMDTIEDELGEPVPVPATGFGQLADIIHRYEAEVFFERMTPAEAAEAMHAEFESTIG</sequence>
<dbReference type="PROSITE" id="PS51257">
    <property type="entry name" value="PROKAR_LIPOPROTEIN"/>
    <property type="match status" value="1"/>
</dbReference>
<evidence type="ECO:0000256" key="1">
    <source>
        <dbReference type="SAM" id="SignalP"/>
    </source>
</evidence>
<dbReference type="SUPFAM" id="SSF53850">
    <property type="entry name" value="Periplasmic binding protein-like II"/>
    <property type="match status" value="1"/>
</dbReference>
<feature type="signal peptide" evidence="1">
    <location>
        <begin position="1"/>
        <end position="27"/>
    </location>
</feature>
<proteinExistence type="predicted"/>
<dbReference type="Pfam" id="PF13416">
    <property type="entry name" value="SBP_bac_8"/>
    <property type="match status" value="1"/>
</dbReference>
<dbReference type="PANTHER" id="PTHR43649">
    <property type="entry name" value="ARABINOSE-BINDING PROTEIN-RELATED"/>
    <property type="match status" value="1"/>
</dbReference>
<name>A0ABP6LVP1_9MICC</name>
<dbReference type="PANTHER" id="PTHR43649:SF12">
    <property type="entry name" value="DIACETYLCHITOBIOSE BINDING PROTEIN DASA"/>
    <property type="match status" value="1"/>
</dbReference>
<reference evidence="3" key="1">
    <citation type="journal article" date="2019" name="Int. J. Syst. Evol. Microbiol.">
        <title>The Global Catalogue of Microorganisms (GCM) 10K type strain sequencing project: providing services to taxonomists for standard genome sequencing and annotation.</title>
        <authorList>
            <consortium name="The Broad Institute Genomics Platform"/>
            <consortium name="The Broad Institute Genome Sequencing Center for Infectious Disease"/>
            <person name="Wu L."/>
            <person name="Ma J."/>
        </authorList>
    </citation>
    <scope>NUCLEOTIDE SEQUENCE [LARGE SCALE GENOMIC DNA]</scope>
    <source>
        <strain evidence="3">JCM 14309</strain>
    </source>
</reference>
<dbReference type="RefSeq" id="WP_344684750.1">
    <property type="nucleotide sequence ID" value="NZ_BAAAVT010000005.1"/>
</dbReference>
<keyword evidence="3" id="KW-1185">Reference proteome</keyword>
<dbReference type="Proteomes" id="UP001500236">
    <property type="component" value="Unassembled WGS sequence"/>
</dbReference>
<feature type="chain" id="PRO_5045785850" evidence="1">
    <location>
        <begin position="28"/>
        <end position="427"/>
    </location>
</feature>
<accession>A0ABP6LVP1</accession>
<dbReference type="Gene3D" id="3.40.190.10">
    <property type="entry name" value="Periplasmic binding protein-like II"/>
    <property type="match status" value="2"/>
</dbReference>